<evidence type="ECO:0000313" key="16">
    <source>
        <dbReference type="RefSeq" id="XP_013919666.1"/>
    </source>
</evidence>
<keyword evidence="5" id="KW-1003">Cell membrane</keyword>
<dbReference type="GO" id="GO:0046930">
    <property type="term" value="C:pore complex"/>
    <property type="evidence" value="ECO:0007669"/>
    <property type="project" value="UniProtKB-ARBA"/>
</dbReference>
<evidence type="ECO:0000256" key="8">
    <source>
        <dbReference type="ARBA" id="ARBA00022949"/>
    </source>
</evidence>
<feature type="transmembrane region" description="Helical" evidence="14">
    <location>
        <begin position="111"/>
        <end position="136"/>
    </location>
</feature>
<comment type="similarity">
    <text evidence="4">Belongs to the tetraspanin (TM4SF) family.</text>
</comment>
<sequence length="157" mass="17889">MSDVVNKAIVHYRDDLDLQNLIDFGQKEFSCCGGISYKDWSQNIYFNCTGQNPSWEFCSVPYSCCRHPEDELVINTMCGQGMQSLSDPVASTVIYTNGCIQRMVDWMYSNLLLIGAVALGLTLPQLIGILLSQVLVSQIKNQIKFLSYNQRHRTDYW</sequence>
<name>A0A6I9Y075_9SAUR</name>
<dbReference type="InterPro" id="IPR008952">
    <property type="entry name" value="Tetraspanin_EC2_sf"/>
</dbReference>
<dbReference type="GO" id="GO:0051604">
    <property type="term" value="P:protein maturation"/>
    <property type="evidence" value="ECO:0007669"/>
    <property type="project" value="UniProtKB-ARBA"/>
</dbReference>
<evidence type="ECO:0000256" key="1">
    <source>
        <dbReference type="ARBA" id="ARBA00004496"/>
    </source>
</evidence>
<dbReference type="AlphaFoldDB" id="A0A6I9Y075"/>
<evidence type="ECO:0000256" key="2">
    <source>
        <dbReference type="ARBA" id="ARBA00004536"/>
    </source>
</evidence>
<keyword evidence="10 14" id="KW-0472">Membrane</keyword>
<dbReference type="PANTHER" id="PTHR19282:SF154">
    <property type="entry name" value="TETRASPANIN-33"/>
    <property type="match status" value="1"/>
</dbReference>
<evidence type="ECO:0000256" key="13">
    <source>
        <dbReference type="ARBA" id="ARBA00040369"/>
    </source>
</evidence>
<dbReference type="GeneID" id="106547134"/>
<dbReference type="InterPro" id="IPR018499">
    <property type="entry name" value="Tetraspanin/Peripherin"/>
</dbReference>
<keyword evidence="11" id="KW-1015">Disulfide bond</keyword>
<dbReference type="Proteomes" id="UP000504617">
    <property type="component" value="Unplaced"/>
</dbReference>
<dbReference type="GO" id="GO:0019899">
    <property type="term" value="F:enzyme binding"/>
    <property type="evidence" value="ECO:0007669"/>
    <property type="project" value="UniProtKB-ARBA"/>
</dbReference>
<keyword evidence="15" id="KW-1185">Reference proteome</keyword>
<evidence type="ECO:0000256" key="12">
    <source>
        <dbReference type="ARBA" id="ARBA00023180"/>
    </source>
</evidence>
<evidence type="ECO:0000256" key="11">
    <source>
        <dbReference type="ARBA" id="ARBA00023157"/>
    </source>
</evidence>
<comment type="subcellular location">
    <subcellularLocation>
        <location evidence="2">Cell junction</location>
        <location evidence="2">Adherens junction</location>
    </subcellularLocation>
    <subcellularLocation>
        <location evidence="3">Cell membrane</location>
        <topology evidence="3">Multi-pass membrane protein</topology>
    </subcellularLocation>
    <subcellularLocation>
        <location evidence="1">Cytoplasm</location>
    </subcellularLocation>
</comment>
<organism evidence="15 16">
    <name type="scientific">Thamnophis sirtalis</name>
    <dbReference type="NCBI Taxonomy" id="35019"/>
    <lineage>
        <taxon>Eukaryota</taxon>
        <taxon>Metazoa</taxon>
        <taxon>Chordata</taxon>
        <taxon>Craniata</taxon>
        <taxon>Vertebrata</taxon>
        <taxon>Euteleostomi</taxon>
        <taxon>Lepidosauria</taxon>
        <taxon>Squamata</taxon>
        <taxon>Bifurcata</taxon>
        <taxon>Unidentata</taxon>
        <taxon>Episquamata</taxon>
        <taxon>Toxicofera</taxon>
        <taxon>Serpentes</taxon>
        <taxon>Colubroidea</taxon>
        <taxon>Colubridae</taxon>
        <taxon>Natricinae</taxon>
        <taxon>Thamnophis</taxon>
    </lineage>
</organism>
<dbReference type="SUPFAM" id="SSF48652">
    <property type="entry name" value="Tetraspanin"/>
    <property type="match status" value="1"/>
</dbReference>
<dbReference type="GO" id="GO:0005912">
    <property type="term" value="C:adherens junction"/>
    <property type="evidence" value="ECO:0007669"/>
    <property type="project" value="UniProtKB-SubCell"/>
</dbReference>
<protein>
    <recommendedName>
        <fullName evidence="13">Tetraspanin-33</fullName>
    </recommendedName>
</protein>
<dbReference type="Gene3D" id="1.10.1450.10">
    <property type="entry name" value="Tetraspanin"/>
    <property type="match status" value="1"/>
</dbReference>
<dbReference type="CTD" id="340348"/>
<dbReference type="FunFam" id="1.10.1450.10:FF:000007">
    <property type="entry name" value="Tetraspanin"/>
    <property type="match status" value="1"/>
</dbReference>
<dbReference type="RefSeq" id="XP_013919666.1">
    <property type="nucleotide sequence ID" value="XM_014064191.1"/>
</dbReference>
<proteinExistence type="inferred from homology"/>
<accession>A0A6I9Y075</accession>
<keyword evidence="8" id="KW-0965">Cell junction</keyword>
<evidence type="ECO:0000313" key="15">
    <source>
        <dbReference type="Proteomes" id="UP000504617"/>
    </source>
</evidence>
<dbReference type="GO" id="GO:0072659">
    <property type="term" value="P:protein localization to plasma membrane"/>
    <property type="evidence" value="ECO:0007669"/>
    <property type="project" value="UniProtKB-ARBA"/>
</dbReference>
<keyword evidence="12" id="KW-0325">Glycoprotein</keyword>
<dbReference type="CDD" id="cd03158">
    <property type="entry name" value="penumbra_like_LEL"/>
    <property type="match status" value="1"/>
</dbReference>
<evidence type="ECO:0000256" key="7">
    <source>
        <dbReference type="ARBA" id="ARBA00022692"/>
    </source>
</evidence>
<keyword evidence="9 14" id="KW-1133">Transmembrane helix</keyword>
<evidence type="ECO:0000256" key="4">
    <source>
        <dbReference type="ARBA" id="ARBA00006840"/>
    </source>
</evidence>
<keyword evidence="6" id="KW-0963">Cytoplasm</keyword>
<dbReference type="OrthoDB" id="2014092at2759"/>
<keyword evidence="7 14" id="KW-0812">Transmembrane</keyword>
<dbReference type="Pfam" id="PF00335">
    <property type="entry name" value="Tetraspanin"/>
    <property type="match status" value="1"/>
</dbReference>
<dbReference type="GO" id="GO:0046931">
    <property type="term" value="P:pore complex assembly"/>
    <property type="evidence" value="ECO:0007669"/>
    <property type="project" value="UniProtKB-ARBA"/>
</dbReference>
<dbReference type="GO" id="GO:0005886">
    <property type="term" value="C:plasma membrane"/>
    <property type="evidence" value="ECO:0007669"/>
    <property type="project" value="UniProtKB-SubCell"/>
</dbReference>
<evidence type="ECO:0000256" key="3">
    <source>
        <dbReference type="ARBA" id="ARBA00004651"/>
    </source>
</evidence>
<evidence type="ECO:0000256" key="10">
    <source>
        <dbReference type="ARBA" id="ARBA00023136"/>
    </source>
</evidence>
<evidence type="ECO:0000256" key="6">
    <source>
        <dbReference type="ARBA" id="ARBA00022490"/>
    </source>
</evidence>
<evidence type="ECO:0000256" key="14">
    <source>
        <dbReference type="SAM" id="Phobius"/>
    </source>
</evidence>
<gene>
    <name evidence="16" type="primary">TSPAN33</name>
</gene>
<dbReference type="PANTHER" id="PTHR19282">
    <property type="entry name" value="TETRASPANIN"/>
    <property type="match status" value="1"/>
</dbReference>
<evidence type="ECO:0000256" key="5">
    <source>
        <dbReference type="ARBA" id="ARBA00022475"/>
    </source>
</evidence>
<dbReference type="GO" id="GO:0005737">
    <property type="term" value="C:cytoplasm"/>
    <property type="evidence" value="ECO:0007669"/>
    <property type="project" value="UniProtKB-SubCell"/>
</dbReference>
<evidence type="ECO:0000256" key="9">
    <source>
        <dbReference type="ARBA" id="ARBA00022989"/>
    </source>
</evidence>
<reference evidence="16" key="1">
    <citation type="submission" date="2025-08" db="UniProtKB">
        <authorList>
            <consortium name="RefSeq"/>
        </authorList>
    </citation>
    <scope>IDENTIFICATION</scope>
</reference>
<dbReference type="KEGG" id="tsr:106547134"/>